<dbReference type="PANTHER" id="PTHR19139">
    <property type="entry name" value="AQUAPORIN TRANSPORTER"/>
    <property type="match status" value="1"/>
</dbReference>
<proteinExistence type="inferred from homology"/>
<evidence type="ECO:0000256" key="15">
    <source>
        <dbReference type="ARBA" id="ARBA00049719"/>
    </source>
</evidence>
<keyword evidence="6" id="KW-1003">Cell membrane</keyword>
<evidence type="ECO:0000256" key="10">
    <source>
        <dbReference type="ARBA" id="ARBA00023136"/>
    </source>
</evidence>
<dbReference type="PRINTS" id="PR00783">
    <property type="entry name" value="MINTRINSICP"/>
</dbReference>
<dbReference type="GO" id="GO:0015250">
    <property type="term" value="F:water channel activity"/>
    <property type="evidence" value="ECO:0007669"/>
    <property type="project" value="TreeGrafter"/>
</dbReference>
<evidence type="ECO:0000256" key="1">
    <source>
        <dbReference type="ARBA" id="ARBA00004424"/>
    </source>
</evidence>
<dbReference type="InterPro" id="IPR034294">
    <property type="entry name" value="Aquaporin_transptr"/>
</dbReference>
<keyword evidence="8" id="KW-0677">Repeat</keyword>
<feature type="transmembrane region" description="Helical" evidence="17">
    <location>
        <begin position="9"/>
        <end position="30"/>
    </location>
</feature>
<feature type="transmembrane region" description="Helical" evidence="17">
    <location>
        <begin position="129"/>
        <end position="150"/>
    </location>
</feature>
<dbReference type="SUPFAM" id="SSF81338">
    <property type="entry name" value="Aquaporin-like"/>
    <property type="match status" value="1"/>
</dbReference>
<evidence type="ECO:0000256" key="9">
    <source>
        <dbReference type="ARBA" id="ARBA00022989"/>
    </source>
</evidence>
<reference evidence="18" key="1">
    <citation type="journal article" date="2022" name="bioRxiv">
        <title>Sequencing and chromosome-scale assembly of the giantPleurodeles waltlgenome.</title>
        <authorList>
            <person name="Brown T."/>
            <person name="Elewa A."/>
            <person name="Iarovenko S."/>
            <person name="Subramanian E."/>
            <person name="Araus A.J."/>
            <person name="Petzold A."/>
            <person name="Susuki M."/>
            <person name="Suzuki K.-i.T."/>
            <person name="Hayashi T."/>
            <person name="Toyoda A."/>
            <person name="Oliveira C."/>
            <person name="Osipova E."/>
            <person name="Leigh N.D."/>
            <person name="Simon A."/>
            <person name="Yun M.H."/>
        </authorList>
    </citation>
    <scope>NUCLEOTIDE SEQUENCE</scope>
    <source>
        <strain evidence="18">20211129_DDA</strain>
        <tissue evidence="18">Liver</tissue>
    </source>
</reference>
<name>A0AAV7S9P7_PLEWA</name>
<dbReference type="AlphaFoldDB" id="A0AAV7S9P7"/>
<dbReference type="InterPro" id="IPR023276">
    <property type="entry name" value="Aquaporin_5"/>
</dbReference>
<keyword evidence="19" id="KW-1185">Reference proteome</keyword>
<evidence type="ECO:0000256" key="14">
    <source>
        <dbReference type="ARBA" id="ARBA00049571"/>
    </source>
</evidence>
<keyword evidence="5 16" id="KW-0813">Transport</keyword>
<gene>
    <name evidence="18" type="ORF">NDU88_001012</name>
</gene>
<keyword evidence="7 16" id="KW-0812">Transmembrane</keyword>
<evidence type="ECO:0000256" key="13">
    <source>
        <dbReference type="ARBA" id="ARBA00034651"/>
    </source>
</evidence>
<dbReference type="PROSITE" id="PS00221">
    <property type="entry name" value="MIP"/>
    <property type="match status" value="1"/>
</dbReference>
<evidence type="ECO:0000256" key="5">
    <source>
        <dbReference type="ARBA" id="ARBA00022448"/>
    </source>
</evidence>
<protein>
    <recommendedName>
        <fullName evidence="4">Aquaporin-5</fullName>
    </recommendedName>
</protein>
<dbReference type="CDD" id="cd00333">
    <property type="entry name" value="MIP"/>
    <property type="match status" value="1"/>
</dbReference>
<comment type="subcellular location">
    <subcellularLocation>
        <location evidence="1">Apical cell membrane</location>
        <topology evidence="1">Multi-pass membrane protein</topology>
    </subcellularLocation>
    <subcellularLocation>
        <location evidence="2">Cytoplasmic vesicle membrane</location>
        <topology evidence="2">Multi-pass membrane protein</topology>
    </subcellularLocation>
</comment>
<evidence type="ECO:0000313" key="18">
    <source>
        <dbReference type="EMBL" id="KAJ1160510.1"/>
    </source>
</evidence>
<dbReference type="PRINTS" id="PR02017">
    <property type="entry name" value="AQUAPORIN5"/>
</dbReference>
<dbReference type="Gene3D" id="1.20.1080.10">
    <property type="entry name" value="Glycerol uptake facilitator protein"/>
    <property type="match status" value="1"/>
</dbReference>
<evidence type="ECO:0000256" key="12">
    <source>
        <dbReference type="ARBA" id="ARBA00023329"/>
    </source>
</evidence>
<keyword evidence="9 17" id="KW-1133">Transmembrane helix</keyword>
<evidence type="ECO:0000256" key="11">
    <source>
        <dbReference type="ARBA" id="ARBA00023180"/>
    </source>
</evidence>
<dbReference type="NCBIfam" id="TIGR00861">
    <property type="entry name" value="MIP"/>
    <property type="match status" value="1"/>
</dbReference>
<comment type="caution">
    <text evidence="18">The sequence shown here is derived from an EMBL/GenBank/DDBJ whole genome shotgun (WGS) entry which is preliminary data.</text>
</comment>
<dbReference type="GO" id="GO:0030659">
    <property type="term" value="C:cytoplasmic vesicle membrane"/>
    <property type="evidence" value="ECO:0007669"/>
    <property type="project" value="UniProtKB-SubCell"/>
</dbReference>
<dbReference type="EMBL" id="JANPWB010000008">
    <property type="protein sequence ID" value="KAJ1160510.1"/>
    <property type="molecule type" value="Genomic_DNA"/>
</dbReference>
<dbReference type="InterPro" id="IPR022357">
    <property type="entry name" value="MIP_CS"/>
</dbReference>
<comment type="catalytic activity">
    <reaction evidence="13">
        <text>H2O(in) = H2O(out)</text>
        <dbReference type="Rhea" id="RHEA:29667"/>
        <dbReference type="ChEBI" id="CHEBI:15377"/>
    </reaction>
</comment>
<comment type="function">
    <text evidence="14">Aquaporins form homotetrameric transmembrane channels, with each monomer independently mediating water transport across the plasma membrane along its osmotic gradient. Plays an important role in fluid secretion in salivary glands. Required for TRPV4 activation by hypotonicity. Together with TRPV4, controls regulatory volume decrease in salivary epithelial cells. Seems to play a redundant role in water transport in the eye, lung and in sweat glands.</text>
</comment>
<evidence type="ECO:0000313" key="19">
    <source>
        <dbReference type="Proteomes" id="UP001066276"/>
    </source>
</evidence>
<accession>A0AAV7S9P7</accession>
<evidence type="ECO:0000256" key="17">
    <source>
        <dbReference type="SAM" id="Phobius"/>
    </source>
</evidence>
<dbReference type="FunFam" id="1.20.1080.10:FF:000003">
    <property type="entry name" value="Lens fiber major intrinsic"/>
    <property type="match status" value="1"/>
</dbReference>
<evidence type="ECO:0000256" key="8">
    <source>
        <dbReference type="ARBA" id="ARBA00022737"/>
    </source>
</evidence>
<keyword evidence="11" id="KW-0325">Glycoprotein</keyword>
<dbReference type="PANTHER" id="PTHR19139:SF38">
    <property type="entry name" value="AQUAPORIN-5"/>
    <property type="match status" value="1"/>
</dbReference>
<organism evidence="18 19">
    <name type="scientific">Pleurodeles waltl</name>
    <name type="common">Iberian ribbed newt</name>
    <dbReference type="NCBI Taxonomy" id="8319"/>
    <lineage>
        <taxon>Eukaryota</taxon>
        <taxon>Metazoa</taxon>
        <taxon>Chordata</taxon>
        <taxon>Craniata</taxon>
        <taxon>Vertebrata</taxon>
        <taxon>Euteleostomi</taxon>
        <taxon>Amphibia</taxon>
        <taxon>Batrachia</taxon>
        <taxon>Caudata</taxon>
        <taxon>Salamandroidea</taxon>
        <taxon>Salamandridae</taxon>
        <taxon>Pleurodelinae</taxon>
        <taxon>Pleurodeles</taxon>
    </lineage>
</organism>
<evidence type="ECO:0000256" key="2">
    <source>
        <dbReference type="ARBA" id="ARBA00004439"/>
    </source>
</evidence>
<evidence type="ECO:0000256" key="7">
    <source>
        <dbReference type="ARBA" id="ARBA00022692"/>
    </source>
</evidence>
<comment type="subunit">
    <text evidence="15">Homotetramer; each monomer provides an independent water pore. Interacts with TRPV4; the interaction is probably indirect and regulates TRPV4 activation by hypotonicity.</text>
</comment>
<dbReference type="Proteomes" id="UP001066276">
    <property type="component" value="Chromosome 4_2"/>
</dbReference>
<comment type="similarity">
    <text evidence="3 16">Belongs to the MIP/aquaporin (TC 1.A.8) family.</text>
</comment>
<feature type="transmembrane region" description="Helical" evidence="17">
    <location>
        <begin position="87"/>
        <end position="109"/>
    </location>
</feature>
<sequence length="249" mass="26576">MRRELCSWAFVRAVLAEFIATLLFVFFGLGSALKWPSALPTVLQISVAFGLAIGTMVQAVGHVSGAHLNPAVTIAFLVGSHISFLRAFFYFVAQILGGLVGAGILYGIAPENIRGNLAINALSANTTPGQAVGIEIMLTFQLVLCIFASTDGRRADHIGSPSLSIGLSVTLGHLIGIYYTGCSMNPVRSFSPAVIVRRFTNHWVFWVGPLVGGIMASLVYNYVLCPIKQTPAEKFAILKGTFSAPEDCP</sequence>
<dbReference type="Pfam" id="PF00230">
    <property type="entry name" value="MIP"/>
    <property type="match status" value="1"/>
</dbReference>
<dbReference type="GO" id="GO:0015670">
    <property type="term" value="P:carbon dioxide transport"/>
    <property type="evidence" value="ECO:0007669"/>
    <property type="project" value="TreeGrafter"/>
</dbReference>
<feature type="transmembrane region" description="Helical" evidence="17">
    <location>
        <begin position="162"/>
        <end position="181"/>
    </location>
</feature>
<evidence type="ECO:0000256" key="4">
    <source>
        <dbReference type="ARBA" id="ARBA00020969"/>
    </source>
</evidence>
<evidence type="ECO:0000256" key="6">
    <source>
        <dbReference type="ARBA" id="ARBA00022475"/>
    </source>
</evidence>
<evidence type="ECO:0000256" key="3">
    <source>
        <dbReference type="ARBA" id="ARBA00006175"/>
    </source>
</evidence>
<dbReference type="InterPro" id="IPR000425">
    <property type="entry name" value="MIP"/>
</dbReference>
<feature type="transmembrane region" description="Helical" evidence="17">
    <location>
        <begin position="42"/>
        <end position="66"/>
    </location>
</feature>
<dbReference type="InterPro" id="IPR023271">
    <property type="entry name" value="Aquaporin-like"/>
</dbReference>
<feature type="transmembrane region" description="Helical" evidence="17">
    <location>
        <begin position="203"/>
        <end position="224"/>
    </location>
</feature>
<keyword evidence="12" id="KW-0968">Cytoplasmic vesicle</keyword>
<evidence type="ECO:0000256" key="16">
    <source>
        <dbReference type="RuleBase" id="RU000477"/>
    </source>
</evidence>
<dbReference type="GO" id="GO:0016324">
    <property type="term" value="C:apical plasma membrane"/>
    <property type="evidence" value="ECO:0007669"/>
    <property type="project" value="UniProtKB-SubCell"/>
</dbReference>
<keyword evidence="10 17" id="KW-0472">Membrane</keyword>